<dbReference type="Proteomes" id="UP000831113">
    <property type="component" value="Chromosome"/>
</dbReference>
<dbReference type="RefSeq" id="WP_243794873.1">
    <property type="nucleotide sequence ID" value="NZ_CP094669.1"/>
</dbReference>
<sequence>MPTERATLFSQAETGVVSVVQWLKLGVETIGALIIALGIVLAAGLFLKALLARRTADFTAIRLTLARYLALALEFQLGADILSTAIAPSWDQIGKLGAVAVIRTALNFFLSREMKEEQRDTAEQHVTQKAASSPTTGSSEVS</sequence>
<keyword evidence="2" id="KW-1133">Transmembrane helix</keyword>
<protein>
    <submittedName>
        <fullName evidence="3">DUF1622 domain-containing protein</fullName>
    </submittedName>
</protein>
<name>A0ABY4CS45_9BACT</name>
<keyword evidence="2" id="KW-0472">Membrane</keyword>
<gene>
    <name evidence="3" type="ORF">MTX78_13135</name>
</gene>
<organism evidence="3 4">
    <name type="scientific">Hymenobacter tibetensis</name>
    <dbReference type="NCBI Taxonomy" id="497967"/>
    <lineage>
        <taxon>Bacteria</taxon>
        <taxon>Pseudomonadati</taxon>
        <taxon>Bacteroidota</taxon>
        <taxon>Cytophagia</taxon>
        <taxon>Cytophagales</taxon>
        <taxon>Hymenobacteraceae</taxon>
        <taxon>Hymenobacter</taxon>
    </lineage>
</organism>
<evidence type="ECO:0000256" key="2">
    <source>
        <dbReference type="SAM" id="Phobius"/>
    </source>
</evidence>
<evidence type="ECO:0000256" key="1">
    <source>
        <dbReference type="SAM" id="MobiDB-lite"/>
    </source>
</evidence>
<feature type="region of interest" description="Disordered" evidence="1">
    <location>
        <begin position="119"/>
        <end position="142"/>
    </location>
</feature>
<evidence type="ECO:0000313" key="3">
    <source>
        <dbReference type="EMBL" id="UOG73070.1"/>
    </source>
</evidence>
<feature type="compositionally biased region" description="Polar residues" evidence="1">
    <location>
        <begin position="124"/>
        <end position="142"/>
    </location>
</feature>
<dbReference type="PANTHER" id="PTHR38468">
    <property type="entry name" value="SLL0939 PROTEIN"/>
    <property type="match status" value="1"/>
</dbReference>
<feature type="transmembrane region" description="Helical" evidence="2">
    <location>
        <begin position="29"/>
        <end position="47"/>
    </location>
</feature>
<dbReference type="InterPro" id="IPR012427">
    <property type="entry name" value="DUF1622"/>
</dbReference>
<dbReference type="PANTHER" id="PTHR38468:SF1">
    <property type="entry name" value="SLL0939 PROTEIN"/>
    <property type="match status" value="1"/>
</dbReference>
<accession>A0ABY4CS45</accession>
<proteinExistence type="predicted"/>
<reference evidence="3 4" key="1">
    <citation type="submission" date="2022-03" db="EMBL/GenBank/DDBJ databases">
        <title>Hymenobactersp. isolated from the air.</title>
        <authorList>
            <person name="Won M."/>
            <person name="Kwon S.-W."/>
        </authorList>
    </citation>
    <scope>NUCLEOTIDE SEQUENCE [LARGE SCALE GENOMIC DNA]</scope>
    <source>
        <strain evidence="3 4">KACC 21982</strain>
    </source>
</reference>
<keyword evidence="4" id="KW-1185">Reference proteome</keyword>
<dbReference type="EMBL" id="CP094669">
    <property type="protein sequence ID" value="UOG73070.1"/>
    <property type="molecule type" value="Genomic_DNA"/>
</dbReference>
<dbReference type="Pfam" id="PF07784">
    <property type="entry name" value="DUF1622"/>
    <property type="match status" value="1"/>
</dbReference>
<evidence type="ECO:0000313" key="4">
    <source>
        <dbReference type="Proteomes" id="UP000831113"/>
    </source>
</evidence>
<keyword evidence="2" id="KW-0812">Transmembrane</keyword>